<organism evidence="1 2">
    <name type="scientific">Limosilactobacillus panis DSM 6035</name>
    <dbReference type="NCBI Taxonomy" id="1423782"/>
    <lineage>
        <taxon>Bacteria</taxon>
        <taxon>Bacillati</taxon>
        <taxon>Bacillota</taxon>
        <taxon>Bacilli</taxon>
        <taxon>Lactobacillales</taxon>
        <taxon>Lactobacillaceae</taxon>
        <taxon>Limosilactobacillus</taxon>
    </lineage>
</organism>
<dbReference type="EMBL" id="AZGM01000016">
    <property type="protein sequence ID" value="KRM30046.1"/>
    <property type="molecule type" value="Genomic_DNA"/>
</dbReference>
<sequence length="113" mass="13287">MQQVKSYSFFKRTPQLVNKVVAQLFDDEPLISHHHDVTLLNRQPAFQRRLFLKRVINQKLTTFFQLTPINAAGHVVNVTGTIRHLDREKYLISASRVNYIVDFNHINYIARPE</sequence>
<evidence type="ECO:0000313" key="2">
    <source>
        <dbReference type="Proteomes" id="UP000051412"/>
    </source>
</evidence>
<protein>
    <submittedName>
        <fullName evidence="1">Uncharacterized protein</fullName>
    </submittedName>
</protein>
<dbReference type="Proteomes" id="UP000051412">
    <property type="component" value="Unassembled WGS sequence"/>
</dbReference>
<dbReference type="RefSeq" id="WP_047768903.1">
    <property type="nucleotide sequence ID" value="NZ_AZGM01000016.1"/>
</dbReference>
<dbReference type="STRING" id="1423782.FD32_GL000769"/>
<accession>A0A0R1XIM6</accession>
<comment type="caution">
    <text evidence="1">The sequence shown here is derived from an EMBL/GenBank/DDBJ whole genome shotgun (WGS) entry which is preliminary data.</text>
</comment>
<keyword evidence="2" id="KW-1185">Reference proteome</keyword>
<proteinExistence type="predicted"/>
<reference evidence="1 2" key="1">
    <citation type="journal article" date="2015" name="Genome Announc.">
        <title>Expanding the biotechnology potential of lactobacilli through comparative genomics of 213 strains and associated genera.</title>
        <authorList>
            <person name="Sun Z."/>
            <person name="Harris H.M."/>
            <person name="McCann A."/>
            <person name="Guo C."/>
            <person name="Argimon S."/>
            <person name="Zhang W."/>
            <person name="Yang X."/>
            <person name="Jeffery I.B."/>
            <person name="Cooney J.C."/>
            <person name="Kagawa T.F."/>
            <person name="Liu W."/>
            <person name="Song Y."/>
            <person name="Salvetti E."/>
            <person name="Wrobel A."/>
            <person name="Rasinkangas P."/>
            <person name="Parkhill J."/>
            <person name="Rea M.C."/>
            <person name="O'Sullivan O."/>
            <person name="Ritari J."/>
            <person name="Douillard F.P."/>
            <person name="Paul Ross R."/>
            <person name="Yang R."/>
            <person name="Briner A.E."/>
            <person name="Felis G.E."/>
            <person name="de Vos W.M."/>
            <person name="Barrangou R."/>
            <person name="Klaenhammer T.R."/>
            <person name="Caufield P.W."/>
            <person name="Cui Y."/>
            <person name="Zhang H."/>
            <person name="O'Toole P.W."/>
        </authorList>
    </citation>
    <scope>NUCLEOTIDE SEQUENCE [LARGE SCALE GENOMIC DNA]</scope>
    <source>
        <strain evidence="1 2">DSM 6035</strain>
    </source>
</reference>
<dbReference type="AlphaFoldDB" id="A0A0R1XIM6"/>
<gene>
    <name evidence="1" type="ORF">FD32_GL000769</name>
</gene>
<dbReference type="OrthoDB" id="2321138at2"/>
<dbReference type="PATRIC" id="fig|1423782.4.peg.793"/>
<evidence type="ECO:0000313" key="1">
    <source>
        <dbReference type="EMBL" id="KRM30046.1"/>
    </source>
</evidence>
<name>A0A0R1XIM6_9LACO</name>